<keyword evidence="2 6" id="KW-0378">Hydrolase</keyword>
<evidence type="ECO:0000256" key="3">
    <source>
        <dbReference type="SAM" id="SignalP"/>
    </source>
</evidence>
<dbReference type="EC" id="3.4.14.-" evidence="6"/>
<dbReference type="Pfam" id="PF00561">
    <property type="entry name" value="Abhydrolase_1"/>
    <property type="match status" value="1"/>
</dbReference>
<evidence type="ECO:0000259" key="4">
    <source>
        <dbReference type="Pfam" id="PF00561"/>
    </source>
</evidence>
<gene>
    <name evidence="6" type="primary">tap_4</name>
    <name evidence="6" type="ORF">NCTC1934_05060</name>
</gene>
<dbReference type="AlphaFoldDB" id="A0A379JGU5"/>
<feature type="signal peptide" evidence="3">
    <location>
        <begin position="1"/>
        <end position="36"/>
    </location>
</feature>
<evidence type="ECO:0000256" key="1">
    <source>
        <dbReference type="ARBA" id="ARBA00010088"/>
    </source>
</evidence>
<dbReference type="InterPro" id="IPR051601">
    <property type="entry name" value="Serine_prot/Carboxylest_S33"/>
</dbReference>
<sequence>MFGRLGVVSRLGRSRFPWLVALVAVLAGLGAVPVPAAADAVDNHVDELAEAAETPVLHWNDCGDGFECASATVPLDYHRPRDEGIELAVIKLPAADPDARIGTLFVNFGGPGASGVDRLRERARWPWLFSAELRARFDIVSWDPRAVARSAAARCFPNTDAQLAFLGAFPDMPGDAAGEAEFYSYNREFAERCARSAGPILRHASTADTARDLELLRRAVGEPRLTYHGISYGTLLGATYANMFPGRVRALVFDGSMDFQGSVTGHGTQGTTVPLDARQDVATGIAETFDAFLRQCAQAGSNCAFSAGFPGLKWRLIAERARFAPIQLNGYTWTYSAIVNAASDLSRPSTYPELAELLQSLFDAVFGLPGIAPVSGGANYTGNRTEAFFTTQCADSTVPTDLAVYSRAAVTEDRRVPYFGRIGVFDMMACAFWQAQDADRYTGPWNRRTAAPILVLNSRFDPATPLAGAYAGAAQLADARVVVVEGTGHSSMYVPSTCAERVKREYLFTGELPPADTRCEMDRSPFDPA</sequence>
<dbReference type="Pfam" id="PF08386">
    <property type="entry name" value="Abhydrolase_4"/>
    <property type="match status" value="1"/>
</dbReference>
<dbReference type="EMBL" id="UGRY01000003">
    <property type="protein sequence ID" value="SUD47738.1"/>
    <property type="molecule type" value="Genomic_DNA"/>
</dbReference>
<dbReference type="PANTHER" id="PTHR43248:SF25">
    <property type="entry name" value="AB HYDROLASE-1 DOMAIN-CONTAINING PROTEIN-RELATED"/>
    <property type="match status" value="1"/>
</dbReference>
<dbReference type="Gene3D" id="3.40.50.1820">
    <property type="entry name" value="alpha/beta hydrolase"/>
    <property type="match status" value="1"/>
</dbReference>
<keyword evidence="3" id="KW-0732">Signal</keyword>
<dbReference type="STRING" id="1406858.GCA_000710895_01964"/>
<accession>A0A379JGU5</accession>
<name>A0A379JGU5_9NOCA</name>
<keyword evidence="6" id="KW-0645">Protease</keyword>
<dbReference type="InterPro" id="IPR029058">
    <property type="entry name" value="AB_hydrolase_fold"/>
</dbReference>
<evidence type="ECO:0000259" key="5">
    <source>
        <dbReference type="Pfam" id="PF08386"/>
    </source>
</evidence>
<dbReference type="Proteomes" id="UP000255467">
    <property type="component" value="Unassembled WGS sequence"/>
</dbReference>
<dbReference type="InterPro" id="IPR000073">
    <property type="entry name" value="AB_hydrolase_1"/>
</dbReference>
<comment type="similarity">
    <text evidence="1">Belongs to the peptidase S33 family.</text>
</comment>
<feature type="domain" description="AB hydrolase-1" evidence="4">
    <location>
        <begin position="125"/>
        <end position="270"/>
    </location>
</feature>
<proteinExistence type="inferred from homology"/>
<keyword evidence="6" id="KW-0031">Aminopeptidase</keyword>
<evidence type="ECO:0000313" key="6">
    <source>
        <dbReference type="EMBL" id="SUD47738.1"/>
    </source>
</evidence>
<dbReference type="PANTHER" id="PTHR43248">
    <property type="entry name" value="2-SUCCINYL-6-HYDROXY-2,4-CYCLOHEXADIENE-1-CARBOXYLATE SYNTHASE"/>
    <property type="match status" value="1"/>
</dbReference>
<reference evidence="6 7" key="1">
    <citation type="submission" date="2018-06" db="EMBL/GenBank/DDBJ databases">
        <authorList>
            <consortium name="Pathogen Informatics"/>
            <person name="Doyle S."/>
        </authorList>
    </citation>
    <scope>NUCLEOTIDE SEQUENCE [LARGE SCALE GENOMIC DNA]</scope>
    <source>
        <strain evidence="6 7">NCTC1934</strain>
    </source>
</reference>
<feature type="chain" id="PRO_5039508855" evidence="3">
    <location>
        <begin position="37"/>
        <end position="529"/>
    </location>
</feature>
<feature type="domain" description="Peptidase S33 tripeptidyl aminopeptidase-like C-terminal" evidence="5">
    <location>
        <begin position="417"/>
        <end position="519"/>
    </location>
</feature>
<evidence type="ECO:0000313" key="7">
    <source>
        <dbReference type="Proteomes" id="UP000255467"/>
    </source>
</evidence>
<dbReference type="InterPro" id="IPR013595">
    <property type="entry name" value="Pept_S33_TAP-like_C"/>
</dbReference>
<protein>
    <submittedName>
        <fullName evidence="6">Tripeptidyl aminopeptidase</fullName>
        <ecNumber evidence="6">3.4.14.-</ecNumber>
    </submittedName>
</protein>
<keyword evidence="7" id="KW-1185">Reference proteome</keyword>
<dbReference type="GO" id="GO:0004177">
    <property type="term" value="F:aminopeptidase activity"/>
    <property type="evidence" value="ECO:0007669"/>
    <property type="project" value="UniProtKB-KW"/>
</dbReference>
<evidence type="ECO:0000256" key="2">
    <source>
        <dbReference type="ARBA" id="ARBA00022801"/>
    </source>
</evidence>
<dbReference type="SUPFAM" id="SSF53474">
    <property type="entry name" value="alpha/beta-Hydrolases"/>
    <property type="match status" value="1"/>
</dbReference>
<organism evidence="6 7">
    <name type="scientific">Nocardia otitidiscaviarum</name>
    <dbReference type="NCBI Taxonomy" id="1823"/>
    <lineage>
        <taxon>Bacteria</taxon>
        <taxon>Bacillati</taxon>
        <taxon>Actinomycetota</taxon>
        <taxon>Actinomycetes</taxon>
        <taxon>Mycobacteriales</taxon>
        <taxon>Nocardiaceae</taxon>
        <taxon>Nocardia</taxon>
    </lineage>
</organism>